<keyword evidence="2" id="KW-1185">Reference proteome</keyword>
<dbReference type="Pfam" id="PF11010">
    <property type="entry name" value="DUF2848"/>
    <property type="match status" value="1"/>
</dbReference>
<evidence type="ECO:0000313" key="2">
    <source>
        <dbReference type="Proteomes" id="UP001595528"/>
    </source>
</evidence>
<gene>
    <name evidence="1" type="ORF">ACFOGJ_26265</name>
</gene>
<name>A0ABV7L8C3_9PROT</name>
<dbReference type="Proteomes" id="UP001595528">
    <property type="component" value="Unassembled WGS sequence"/>
</dbReference>
<reference evidence="2" key="1">
    <citation type="journal article" date="2019" name="Int. J. Syst. Evol. Microbiol.">
        <title>The Global Catalogue of Microorganisms (GCM) 10K type strain sequencing project: providing services to taxonomists for standard genome sequencing and annotation.</title>
        <authorList>
            <consortium name="The Broad Institute Genomics Platform"/>
            <consortium name="The Broad Institute Genome Sequencing Center for Infectious Disease"/>
            <person name="Wu L."/>
            <person name="Ma J."/>
        </authorList>
    </citation>
    <scope>NUCLEOTIDE SEQUENCE [LARGE SCALE GENOMIC DNA]</scope>
    <source>
        <strain evidence="2">KCTC 42964</strain>
    </source>
</reference>
<comment type="caution">
    <text evidence="1">The sequence shown here is derived from an EMBL/GenBank/DDBJ whole genome shotgun (WGS) entry which is preliminary data.</text>
</comment>
<proteinExistence type="predicted"/>
<accession>A0ABV7L8C3</accession>
<dbReference type="EMBL" id="JBHRTR010000048">
    <property type="protein sequence ID" value="MFC3230779.1"/>
    <property type="molecule type" value="Genomic_DNA"/>
</dbReference>
<dbReference type="InterPro" id="IPR036663">
    <property type="entry name" value="Fumarylacetoacetase_C_sf"/>
</dbReference>
<dbReference type="SUPFAM" id="SSF56529">
    <property type="entry name" value="FAH"/>
    <property type="match status" value="1"/>
</dbReference>
<protein>
    <submittedName>
        <fullName evidence="1">DUF2848 domain-containing protein</fullName>
    </submittedName>
</protein>
<dbReference type="InterPro" id="IPR021269">
    <property type="entry name" value="DUF2848"/>
</dbReference>
<dbReference type="RefSeq" id="WP_379906225.1">
    <property type="nucleotide sequence ID" value="NZ_JBHRTR010000048.1"/>
</dbReference>
<evidence type="ECO:0000313" key="1">
    <source>
        <dbReference type="EMBL" id="MFC3230779.1"/>
    </source>
</evidence>
<sequence length="228" mass="24948">MRLEFTCEPAGAAPVAMDIEVDSLVIAGWTGRDREAMEAHIRELEEIGVPRPAQTPTYYRVAASLLTQDGEIEVAGTTSSGEVEFVVFAAGGELLVGLGSDHTDRELEKTGVTWSKQACAKPVGRTLWRHADLADHWDRLVLRSWATTDGERSLYQEGPVTTMRDPQDLLSGYLQRGPRPAGLAMYCGTLAVHGGLRPADLFEIELEDPVLGRSLRHAYRIRPLPVAG</sequence>
<organism evidence="1 2">
    <name type="scientific">Marinibaculum pumilum</name>
    <dbReference type="NCBI Taxonomy" id="1766165"/>
    <lineage>
        <taxon>Bacteria</taxon>
        <taxon>Pseudomonadati</taxon>
        <taxon>Pseudomonadota</taxon>
        <taxon>Alphaproteobacteria</taxon>
        <taxon>Rhodospirillales</taxon>
        <taxon>Rhodospirillaceae</taxon>
        <taxon>Marinibaculum</taxon>
    </lineage>
</organism>